<protein>
    <recommendedName>
        <fullName evidence="1">ACT domain-containing protein</fullName>
    </recommendedName>
</protein>
<dbReference type="STRING" id="642780.SAMN04488570_3040"/>
<dbReference type="EMBL" id="LT629757">
    <property type="protein sequence ID" value="SDS92135.1"/>
    <property type="molecule type" value="Genomic_DNA"/>
</dbReference>
<gene>
    <name evidence="2" type="ORF">SAMN04488570_3040</name>
</gene>
<dbReference type="Gene3D" id="3.30.70.260">
    <property type="match status" value="1"/>
</dbReference>
<dbReference type="Pfam" id="PF01842">
    <property type="entry name" value="ACT"/>
    <property type="match status" value="1"/>
</dbReference>
<evidence type="ECO:0000313" key="2">
    <source>
        <dbReference type="EMBL" id="SDS92135.1"/>
    </source>
</evidence>
<dbReference type="PROSITE" id="PS51671">
    <property type="entry name" value="ACT"/>
    <property type="match status" value="1"/>
</dbReference>
<reference evidence="3" key="1">
    <citation type="submission" date="2016-10" db="EMBL/GenBank/DDBJ databases">
        <authorList>
            <person name="Varghese N."/>
            <person name="Submissions S."/>
        </authorList>
    </citation>
    <scope>NUCLEOTIDE SEQUENCE [LARGE SCALE GENOMIC DNA]</scope>
    <source>
        <strain evidence="3">DSM 22127</strain>
    </source>
</reference>
<feature type="domain" description="ACT" evidence="1">
    <location>
        <begin position="4"/>
        <end position="78"/>
    </location>
</feature>
<dbReference type="AlphaFoldDB" id="A0A1H1W500"/>
<evidence type="ECO:0000259" key="1">
    <source>
        <dbReference type="PROSITE" id="PS51671"/>
    </source>
</evidence>
<dbReference type="SUPFAM" id="SSF55021">
    <property type="entry name" value="ACT-like"/>
    <property type="match status" value="1"/>
</dbReference>
<proteinExistence type="predicted"/>
<organism evidence="2 3">
    <name type="scientific">Nocardioides scoriae</name>
    <dbReference type="NCBI Taxonomy" id="642780"/>
    <lineage>
        <taxon>Bacteria</taxon>
        <taxon>Bacillati</taxon>
        <taxon>Actinomycetota</taxon>
        <taxon>Actinomycetes</taxon>
        <taxon>Propionibacteriales</taxon>
        <taxon>Nocardioidaceae</taxon>
        <taxon>Nocardioides</taxon>
    </lineage>
</organism>
<dbReference type="RefSeq" id="WP_091731332.1">
    <property type="nucleotide sequence ID" value="NZ_LT629757.1"/>
</dbReference>
<evidence type="ECO:0000313" key="3">
    <source>
        <dbReference type="Proteomes" id="UP000198859"/>
    </source>
</evidence>
<dbReference type="InterPro" id="IPR045865">
    <property type="entry name" value="ACT-like_dom_sf"/>
</dbReference>
<name>A0A1H1W500_9ACTN</name>
<dbReference type="InterPro" id="IPR002912">
    <property type="entry name" value="ACT_dom"/>
</dbReference>
<dbReference type="Proteomes" id="UP000198859">
    <property type="component" value="Chromosome I"/>
</dbReference>
<dbReference type="OrthoDB" id="5243606at2"/>
<keyword evidence="3" id="KW-1185">Reference proteome</keyword>
<accession>A0A1H1W500</accession>
<sequence length="210" mass="22492">MSYLLRVALPDVPGSLGRLASAIGSAGGNIDAIEIVERTADGRAVDDVFLANEQGVMPDSIVSACTSLEGVDVLWISRYGAGSNLTRDLEVVESMTSDPSRAPDTLVDLLPAAFVVDWAARVRREGTAVRVVHRSPAAPTEIPADIHWPRDMERGRRIDVPEHLSELLVAGCALEADELVVIARRGGPEILDSEIARLRHLAALASSITR</sequence>